<dbReference type="InterPro" id="IPR055977">
    <property type="entry name" value="DUF7555"/>
</dbReference>
<keyword evidence="1" id="KW-0472">Membrane</keyword>
<dbReference type="AlphaFoldDB" id="A0ABD5Y4A0"/>
<keyword evidence="1" id="KW-1133">Transmembrane helix</keyword>
<keyword evidence="3" id="KW-1185">Reference proteome</keyword>
<evidence type="ECO:0000313" key="2">
    <source>
        <dbReference type="EMBL" id="MFC7142272.1"/>
    </source>
</evidence>
<dbReference type="Pfam" id="PF24432">
    <property type="entry name" value="DUF7555"/>
    <property type="match status" value="1"/>
</dbReference>
<dbReference type="GeneID" id="78822607"/>
<evidence type="ECO:0000256" key="1">
    <source>
        <dbReference type="SAM" id="Phobius"/>
    </source>
</evidence>
<dbReference type="RefSeq" id="WP_274323341.1">
    <property type="nucleotide sequence ID" value="NZ_CP118158.1"/>
</dbReference>
<proteinExistence type="predicted"/>
<dbReference type="EMBL" id="JBHTAS010000001">
    <property type="protein sequence ID" value="MFC7142272.1"/>
    <property type="molecule type" value="Genomic_DNA"/>
</dbReference>
<comment type="caution">
    <text evidence="2">The sequence shown here is derived from an EMBL/GenBank/DDBJ whole genome shotgun (WGS) entry which is preliminary data.</text>
</comment>
<dbReference type="Proteomes" id="UP001596432">
    <property type="component" value="Unassembled WGS sequence"/>
</dbReference>
<protein>
    <submittedName>
        <fullName evidence="2">Uncharacterized protein</fullName>
    </submittedName>
</protein>
<feature type="transmembrane region" description="Helical" evidence="1">
    <location>
        <begin position="39"/>
        <end position="59"/>
    </location>
</feature>
<accession>A0ABD5Y4A0</accession>
<gene>
    <name evidence="2" type="ORF">ACFQMA_20835</name>
</gene>
<evidence type="ECO:0000313" key="3">
    <source>
        <dbReference type="Proteomes" id="UP001596432"/>
    </source>
</evidence>
<feature type="transmembrane region" description="Helical" evidence="1">
    <location>
        <begin position="12"/>
        <end position="33"/>
    </location>
</feature>
<feature type="transmembrane region" description="Helical" evidence="1">
    <location>
        <begin position="108"/>
        <end position="128"/>
    </location>
</feature>
<reference evidence="2 3" key="1">
    <citation type="journal article" date="2019" name="Int. J. Syst. Evol. Microbiol.">
        <title>The Global Catalogue of Microorganisms (GCM) 10K type strain sequencing project: providing services to taxonomists for standard genome sequencing and annotation.</title>
        <authorList>
            <consortium name="The Broad Institute Genomics Platform"/>
            <consortium name="The Broad Institute Genome Sequencing Center for Infectious Disease"/>
            <person name="Wu L."/>
            <person name="Ma J."/>
        </authorList>
    </citation>
    <scope>NUCLEOTIDE SEQUENCE [LARGE SCALE GENOMIC DNA]</scope>
    <source>
        <strain evidence="2 3">XZYJT29</strain>
    </source>
</reference>
<name>A0ABD5Y4A0_9EURY</name>
<keyword evidence="1" id="KW-0812">Transmembrane</keyword>
<sequence length="130" mass="14127">MASNRLRFAEFALWVLAVSAAVSAAAIAVGYLVGGTLVTSKYAVFLVGILLFGIGSLGIQPTPSYKDEKRVSLESTHEHGFEARIQEIPPLRGEHVPFDQRVGRNKKVFAASLLVLGVSLVMEFWLGIRV</sequence>
<organism evidence="2 3">
    <name type="scientific">Halosimplex aquaticum</name>
    <dbReference type="NCBI Taxonomy" id="3026162"/>
    <lineage>
        <taxon>Archaea</taxon>
        <taxon>Methanobacteriati</taxon>
        <taxon>Methanobacteriota</taxon>
        <taxon>Stenosarchaea group</taxon>
        <taxon>Halobacteria</taxon>
        <taxon>Halobacteriales</taxon>
        <taxon>Haloarculaceae</taxon>
        <taxon>Halosimplex</taxon>
    </lineage>
</organism>